<comment type="caution">
    <text evidence="23">The sequence shown here is derived from an EMBL/GenBank/DDBJ whole genome shotgun (WGS) entry which is preliminary data.</text>
</comment>
<evidence type="ECO:0000256" key="6">
    <source>
        <dbReference type="ARBA" id="ARBA00022692"/>
    </source>
</evidence>
<dbReference type="SMART" id="SM00018">
    <property type="entry name" value="PD"/>
    <property type="match status" value="1"/>
</dbReference>
<evidence type="ECO:0000313" key="23">
    <source>
        <dbReference type="EMBL" id="CAJ0967328.1"/>
    </source>
</evidence>
<evidence type="ECO:0000256" key="5">
    <source>
        <dbReference type="ARBA" id="ARBA00022685"/>
    </source>
</evidence>
<dbReference type="SMART" id="SM00241">
    <property type="entry name" value="ZP"/>
    <property type="match status" value="1"/>
</dbReference>
<dbReference type="PROSITE" id="PS51448">
    <property type="entry name" value="P_TREFOIL_2"/>
    <property type="match status" value="1"/>
</dbReference>
<evidence type="ECO:0000256" key="4">
    <source>
        <dbReference type="ARBA" id="ARBA00022530"/>
    </source>
</evidence>
<feature type="disulfide bond" evidence="18">
    <location>
        <begin position="147"/>
        <end position="162"/>
    </location>
</feature>
<dbReference type="Gene3D" id="2.60.40.3210">
    <property type="entry name" value="Zona pellucida, ZP-N domain"/>
    <property type="match status" value="1"/>
</dbReference>
<gene>
    <name evidence="23" type="ORF">RIMI_LOCUS22135072</name>
</gene>
<evidence type="ECO:0000256" key="12">
    <source>
        <dbReference type="ARBA" id="ARBA00023279"/>
    </source>
</evidence>
<dbReference type="Pfam" id="PF00100">
    <property type="entry name" value="Zona_pellucida"/>
    <property type="match status" value="1"/>
</dbReference>
<dbReference type="Proteomes" id="UP001176940">
    <property type="component" value="Unassembled WGS sequence"/>
</dbReference>
<evidence type="ECO:0000256" key="1">
    <source>
        <dbReference type="ARBA" id="ARBA00004251"/>
    </source>
</evidence>
<evidence type="ECO:0000256" key="14">
    <source>
        <dbReference type="ARBA" id="ARBA00037545"/>
    </source>
</evidence>
<comment type="function">
    <text evidence="14">Component of the zona pellucida, an extracellular matrix surrounding oocytes which mediates sperm binding, induction of the acrosome reaction and prevents post-fertilization polyspermy. The zona pellucida is composed of 3 to 4 glycoproteins, ZP1, ZP2, ZP3, and ZP4. ZP4 may act as a sperm receptor.</text>
</comment>
<dbReference type="InterPro" id="IPR054554">
    <property type="entry name" value="ZP1/4_Ig-like"/>
</dbReference>
<name>A0ABN9MPJ7_9NEOB</name>
<feature type="transmembrane region" description="Helical" evidence="19">
    <location>
        <begin position="501"/>
        <end position="524"/>
    </location>
</feature>
<evidence type="ECO:0000256" key="15">
    <source>
        <dbReference type="ARBA" id="ARBA00040238"/>
    </source>
</evidence>
<dbReference type="Gene3D" id="4.10.110.10">
    <property type="entry name" value="Spasmolytic Protein, domain 1"/>
    <property type="match status" value="1"/>
</dbReference>
<dbReference type="SUPFAM" id="SSF57492">
    <property type="entry name" value="Trefoil"/>
    <property type="match status" value="1"/>
</dbReference>
<keyword evidence="12" id="KW-0278">Fertilization</keyword>
<dbReference type="InterPro" id="IPR055356">
    <property type="entry name" value="ZP-N"/>
</dbReference>
<keyword evidence="3" id="KW-0964">Secreted</keyword>
<evidence type="ECO:0000259" key="22">
    <source>
        <dbReference type="PROSITE" id="PS51448"/>
    </source>
</evidence>
<organism evidence="23 24">
    <name type="scientific">Ranitomeya imitator</name>
    <name type="common">mimic poison frog</name>
    <dbReference type="NCBI Taxonomy" id="111125"/>
    <lineage>
        <taxon>Eukaryota</taxon>
        <taxon>Metazoa</taxon>
        <taxon>Chordata</taxon>
        <taxon>Craniata</taxon>
        <taxon>Vertebrata</taxon>
        <taxon>Euteleostomi</taxon>
        <taxon>Amphibia</taxon>
        <taxon>Batrachia</taxon>
        <taxon>Anura</taxon>
        <taxon>Neobatrachia</taxon>
        <taxon>Hyloidea</taxon>
        <taxon>Dendrobatidae</taxon>
        <taxon>Dendrobatinae</taxon>
        <taxon>Ranitomeya</taxon>
    </lineage>
</organism>
<proteinExistence type="predicted"/>
<feature type="domain" description="ZP" evidence="21">
    <location>
        <begin position="181"/>
        <end position="453"/>
    </location>
</feature>
<dbReference type="PANTHER" id="PTHR23343">
    <property type="entry name" value="ZONA PELLUCIDA SPERM-BINDING PROTEIN"/>
    <property type="match status" value="1"/>
</dbReference>
<feature type="signal peptide" evidence="20">
    <location>
        <begin position="1"/>
        <end position="22"/>
    </location>
</feature>
<keyword evidence="8 19" id="KW-1133">Transmembrane helix</keyword>
<dbReference type="Pfam" id="PF23344">
    <property type="entry name" value="ZP-N"/>
    <property type="match status" value="1"/>
</dbReference>
<keyword evidence="11" id="KW-0325">Glycoprotein</keyword>
<dbReference type="InterPro" id="IPR055355">
    <property type="entry name" value="ZP-C"/>
</dbReference>
<evidence type="ECO:0000256" key="16">
    <source>
        <dbReference type="ARBA" id="ARBA00042273"/>
    </source>
</evidence>
<dbReference type="InterPro" id="IPR001507">
    <property type="entry name" value="ZP_dom"/>
</dbReference>
<dbReference type="InterPro" id="IPR051148">
    <property type="entry name" value="Zona_Pellucida_Domain_gp"/>
</dbReference>
<dbReference type="Gene3D" id="2.60.40.4100">
    <property type="entry name" value="Zona pellucida, ZP-C domain"/>
    <property type="match status" value="1"/>
</dbReference>
<evidence type="ECO:0000256" key="18">
    <source>
        <dbReference type="PROSITE-ProRule" id="PRU00779"/>
    </source>
</evidence>
<comment type="caution">
    <text evidence="18">Lacks conserved residue(s) required for the propagation of feature annotation.</text>
</comment>
<evidence type="ECO:0000256" key="3">
    <source>
        <dbReference type="ARBA" id="ARBA00022525"/>
    </source>
</evidence>
<evidence type="ECO:0000256" key="2">
    <source>
        <dbReference type="ARBA" id="ARBA00022475"/>
    </source>
</evidence>
<dbReference type="InterPro" id="IPR000519">
    <property type="entry name" value="P_trefoil_dom"/>
</dbReference>
<evidence type="ECO:0000256" key="20">
    <source>
        <dbReference type="SAM" id="SignalP"/>
    </source>
</evidence>
<feature type="domain" description="P-type" evidence="22">
    <location>
        <begin position="134"/>
        <end position="176"/>
    </location>
</feature>
<dbReference type="Pfam" id="PF00088">
    <property type="entry name" value="Trefoil"/>
    <property type="match status" value="1"/>
</dbReference>
<keyword evidence="6 19" id="KW-0812">Transmembrane</keyword>
<evidence type="ECO:0000256" key="13">
    <source>
        <dbReference type="ARBA" id="ARBA00024183"/>
    </source>
</evidence>
<dbReference type="InterPro" id="IPR042235">
    <property type="entry name" value="ZP-C_dom"/>
</dbReference>
<sequence>MEFSLPSLLGDAVFALAVIALGCSVQMLQHSGGDFMKSRLHYALRRIRQKRTCDKNGKSHYFHNDSTCGTWLGQKSDGSMALGSTFRGCYVREENDNYVMTITLEEVFQDGKSQYHKKDLMCPILLAMDAPSPSDCASVQPADRLPCANDSISRDLCEGLGCCFSQYERLRCYYGKKLTAYCNAENKMVVAISKDLTVPSLILDSVYIMDVDSASCPELRVATTASFIGFQLPLSCGGANQVAESLVYERTFVATNRVLTWQRASITRDSNMRVTVRCNYGHTGVIPLQVEVLTLPPPLPVSTSGPLLLEMRIAKDQQYTSYYTEREYPIERVLRDPVHTEVRILQRTDPSLVLVLNDCWATNSPVPTDGPQWPILSNSCPFQGDNYLTELVPVVSSQSMTFPTHYKRFIVNAFTFVDENTQTALSGLVFFHCSASVCVPSATESCSINCARRQKRMVDTWGSDLQTVTSNGPIVFNTKLTEMEKLLHEEEGRLDSEVLMAWLQAGAAAVGILLSVYLLGIYLYKRHNKCVVSTLNP</sequence>
<evidence type="ECO:0000256" key="19">
    <source>
        <dbReference type="SAM" id="Phobius"/>
    </source>
</evidence>
<feature type="chain" id="PRO_5045194202" description="Zona pellucida sperm-binding protein 4" evidence="20">
    <location>
        <begin position="23"/>
        <end position="537"/>
    </location>
</feature>
<protein>
    <recommendedName>
        <fullName evidence="15">Zona pellucida sperm-binding protein 4</fullName>
    </recommendedName>
    <alternativeName>
        <fullName evidence="17">Zona pellucida glycoprotein 4</fullName>
    </alternativeName>
    <alternativeName>
        <fullName evidence="16">Zona pellucida protein B</fullName>
    </alternativeName>
</protein>
<evidence type="ECO:0000256" key="8">
    <source>
        <dbReference type="ARBA" id="ARBA00022989"/>
    </source>
</evidence>
<evidence type="ECO:0000259" key="21">
    <source>
        <dbReference type="PROSITE" id="PS51034"/>
    </source>
</evidence>
<dbReference type="Pfam" id="PF22821">
    <property type="entry name" value="ZP1_ZP4_Ig-like"/>
    <property type="match status" value="1"/>
</dbReference>
<keyword evidence="4" id="KW-0272">Extracellular matrix</keyword>
<keyword evidence="24" id="KW-1185">Reference proteome</keyword>
<accession>A0ABN9MPJ7</accession>
<keyword evidence="7 20" id="KW-0732">Signal</keyword>
<dbReference type="EMBL" id="CAUEEQ010078235">
    <property type="protein sequence ID" value="CAJ0967328.1"/>
    <property type="molecule type" value="Genomic_DNA"/>
</dbReference>
<keyword evidence="9 19" id="KW-0472">Membrane</keyword>
<dbReference type="PROSITE" id="PS51034">
    <property type="entry name" value="ZP_2"/>
    <property type="match status" value="1"/>
</dbReference>
<evidence type="ECO:0000256" key="7">
    <source>
        <dbReference type="ARBA" id="ARBA00022729"/>
    </source>
</evidence>
<evidence type="ECO:0000256" key="17">
    <source>
        <dbReference type="ARBA" id="ARBA00042573"/>
    </source>
</evidence>
<keyword evidence="5" id="KW-0165">Cleavage on pair of basic residues</keyword>
<reference evidence="23" key="1">
    <citation type="submission" date="2023-07" db="EMBL/GenBank/DDBJ databases">
        <authorList>
            <person name="Stuckert A."/>
        </authorList>
    </citation>
    <scope>NUCLEOTIDE SEQUENCE</scope>
</reference>
<evidence type="ECO:0000313" key="24">
    <source>
        <dbReference type="Proteomes" id="UP001176940"/>
    </source>
</evidence>
<keyword evidence="10 18" id="KW-1015">Disulfide bond</keyword>
<evidence type="ECO:0000256" key="9">
    <source>
        <dbReference type="ARBA" id="ARBA00023136"/>
    </source>
</evidence>
<evidence type="ECO:0000256" key="11">
    <source>
        <dbReference type="ARBA" id="ARBA00023180"/>
    </source>
</evidence>
<comment type="subcellular location">
    <subcellularLocation>
        <location evidence="1">Cell membrane</location>
        <topology evidence="1">Single-pass type I membrane protein</topology>
    </subcellularLocation>
    <subcellularLocation>
        <location evidence="13">Zona pellucida</location>
    </subcellularLocation>
</comment>
<dbReference type="InterPro" id="IPR044913">
    <property type="entry name" value="P_trefoil_dom_sf"/>
</dbReference>
<evidence type="ECO:0000256" key="10">
    <source>
        <dbReference type="ARBA" id="ARBA00023157"/>
    </source>
</evidence>
<keyword evidence="2" id="KW-1003">Cell membrane</keyword>
<dbReference type="CDD" id="cd00111">
    <property type="entry name" value="Trefoil"/>
    <property type="match status" value="1"/>
</dbReference>
<dbReference type="PANTHER" id="PTHR23343:SF31">
    <property type="entry name" value="ZONA PELLUCIDA SPERM-BINDING PROTEIN 4"/>
    <property type="match status" value="1"/>
</dbReference>